<dbReference type="RefSeq" id="XP_018137889.1">
    <property type="nucleotide sequence ID" value="XM_018288464.1"/>
</dbReference>
<dbReference type="GeneID" id="28852458"/>
<dbReference type="Proteomes" id="UP000078397">
    <property type="component" value="Unassembled WGS sequence"/>
</dbReference>
<dbReference type="GO" id="GO:0016787">
    <property type="term" value="F:hydrolase activity"/>
    <property type="evidence" value="ECO:0007669"/>
    <property type="project" value="UniProtKB-KW"/>
</dbReference>
<evidence type="ECO:0000313" key="3">
    <source>
        <dbReference type="Proteomes" id="UP000078397"/>
    </source>
</evidence>
<dbReference type="Gene3D" id="1.10.150.750">
    <property type="match status" value="1"/>
</dbReference>
<dbReference type="InterPro" id="IPR023214">
    <property type="entry name" value="HAD_sf"/>
</dbReference>
<dbReference type="InterPro" id="IPR051540">
    <property type="entry name" value="S-2-haloacid_dehalogenase"/>
</dbReference>
<evidence type="ECO:0000256" key="1">
    <source>
        <dbReference type="ARBA" id="ARBA00022801"/>
    </source>
</evidence>
<dbReference type="PANTHER" id="PTHR43316">
    <property type="entry name" value="HYDROLASE, HALOACID DELAHOGENASE-RELATED"/>
    <property type="match status" value="1"/>
</dbReference>
<dbReference type="EMBL" id="LSBJ02000004">
    <property type="protein sequence ID" value="OAQ59928.1"/>
    <property type="molecule type" value="Genomic_DNA"/>
</dbReference>
<accession>A0A179F3D1</accession>
<reference evidence="2 3" key="1">
    <citation type="journal article" date="2016" name="PLoS Pathog.">
        <title>Biosynthesis of antibiotic leucinostatins in bio-control fungus Purpureocillium lilacinum and their inhibition on phytophthora revealed by genome mining.</title>
        <authorList>
            <person name="Wang G."/>
            <person name="Liu Z."/>
            <person name="Lin R."/>
            <person name="Li E."/>
            <person name="Mao Z."/>
            <person name="Ling J."/>
            <person name="Yang Y."/>
            <person name="Yin W.B."/>
            <person name="Xie B."/>
        </authorList>
    </citation>
    <scope>NUCLEOTIDE SEQUENCE [LARGE SCALE GENOMIC DNA]</scope>
    <source>
        <strain evidence="2">170</strain>
    </source>
</reference>
<dbReference type="Pfam" id="PF00702">
    <property type="entry name" value="Hydrolase"/>
    <property type="match status" value="1"/>
</dbReference>
<dbReference type="PANTHER" id="PTHR43316:SF9">
    <property type="entry name" value="ACID DEHALOGENASE, PUTATIVE (AFU_ORTHOLOGUE AFUA_6G14460)-RELATED"/>
    <property type="match status" value="1"/>
</dbReference>
<dbReference type="SUPFAM" id="SSF56784">
    <property type="entry name" value="HAD-like"/>
    <property type="match status" value="1"/>
</dbReference>
<proteinExistence type="predicted"/>
<comment type="caution">
    <text evidence="2">The sequence shown here is derived from an EMBL/GenBank/DDBJ whole genome shotgun (WGS) entry which is preliminary data.</text>
</comment>
<dbReference type="InterPro" id="IPR036412">
    <property type="entry name" value="HAD-like_sf"/>
</dbReference>
<dbReference type="KEGG" id="pchm:VFPPC_10021"/>
<name>A0A179F3D1_METCM</name>
<keyword evidence="1" id="KW-0378">Hydrolase</keyword>
<sequence>MRDLKSYGALSFDCYGTLVDWEGGIIKALTPLTKHLCPNTATTYDRQALLTLYAACEGRIQRQYPKMKYPSILEQVYDELAKEMDLQEHVTPEDRAAFGASIGAWEPFPDTIAALHQLSKHFKLVILSNVDKESFSRTLAGPLAGITFDAVYVAEEIGSYKPSLNNFDYLAKRCELDLQVPKHKILQTAYALFHDLTPAKKYGLDVCLIERKPNVMGGEVENLEDGITLDFTFPTLREMVDAVA</sequence>
<organism evidence="2 3">
    <name type="scientific">Pochonia chlamydosporia 170</name>
    <dbReference type="NCBI Taxonomy" id="1380566"/>
    <lineage>
        <taxon>Eukaryota</taxon>
        <taxon>Fungi</taxon>
        <taxon>Dikarya</taxon>
        <taxon>Ascomycota</taxon>
        <taxon>Pezizomycotina</taxon>
        <taxon>Sordariomycetes</taxon>
        <taxon>Hypocreomycetidae</taxon>
        <taxon>Hypocreales</taxon>
        <taxon>Clavicipitaceae</taxon>
        <taxon>Pochonia</taxon>
    </lineage>
</organism>
<dbReference type="AlphaFoldDB" id="A0A179F3D1"/>
<protein>
    <submittedName>
        <fullName evidence="2">Haloalkanoic acid dehalogenase</fullName>
    </submittedName>
</protein>
<evidence type="ECO:0000313" key="2">
    <source>
        <dbReference type="EMBL" id="OAQ59928.1"/>
    </source>
</evidence>
<keyword evidence="3" id="KW-1185">Reference proteome</keyword>
<gene>
    <name evidence="2" type="ORF">VFPPC_10021</name>
</gene>
<dbReference type="OrthoDB" id="444127at2759"/>
<dbReference type="Gene3D" id="3.40.50.1000">
    <property type="entry name" value="HAD superfamily/HAD-like"/>
    <property type="match status" value="1"/>
</dbReference>